<dbReference type="Proteomes" id="UP000198875">
    <property type="component" value="Unassembled WGS sequence"/>
</dbReference>
<dbReference type="Gene3D" id="2.40.10.10">
    <property type="entry name" value="Trypsin-like serine proteases"/>
    <property type="match status" value="2"/>
</dbReference>
<sequence length="272" mass="27013" precursor="true">MRVSMLVLCPLVGVATLLTSCVRPSGHATAPSPTSPKTSAPVQRLGQPQRQAVAAPMDPDLRVGPIFLDGATQHVCTGSVVHSASGNLVLTAAHCLAGASKIAFVPGFAGDAPATEVWTADAVYLDPRWISAKDPHADYAIARVSSATGGSVEARTGLALTLGAAPPPGSRVTVMGYPSGVGGSPIGCQTSTSVTDSGYPSLACEGLVGGTSGAPWVSGTTVTGLIGGLEGGGCAENVSYSAPFDEHVGELLARADSGGPADAVPKDAPDVC</sequence>
<evidence type="ECO:0000256" key="2">
    <source>
        <dbReference type="SAM" id="MobiDB-lite"/>
    </source>
</evidence>
<name>A0A0U0WBS8_MYCBE</name>
<dbReference type="InterPro" id="IPR018114">
    <property type="entry name" value="TRYPSIN_HIS"/>
</dbReference>
<evidence type="ECO:0000256" key="1">
    <source>
        <dbReference type="ARBA" id="ARBA00022729"/>
    </source>
</evidence>
<reference evidence="3 4" key="1">
    <citation type="submission" date="2015-03" db="EMBL/GenBank/DDBJ databases">
        <authorList>
            <person name="Murphy D."/>
        </authorList>
    </citation>
    <scope>NUCLEOTIDE SEQUENCE [LARGE SCALE GENOMIC DNA]</scope>
    <source>
        <strain evidence="3 4">DSM 44277</strain>
    </source>
</reference>
<accession>A0A0U0WBS8</accession>
<proteinExistence type="predicted"/>
<dbReference type="Pfam" id="PF13365">
    <property type="entry name" value="Trypsin_2"/>
    <property type="match status" value="1"/>
</dbReference>
<dbReference type="SUPFAM" id="SSF50494">
    <property type="entry name" value="Trypsin-like serine proteases"/>
    <property type="match status" value="1"/>
</dbReference>
<feature type="compositionally biased region" description="Low complexity" evidence="2">
    <location>
        <begin position="28"/>
        <end position="41"/>
    </location>
</feature>
<dbReference type="GO" id="GO:0004252">
    <property type="term" value="F:serine-type endopeptidase activity"/>
    <property type="evidence" value="ECO:0007669"/>
    <property type="project" value="InterPro"/>
</dbReference>
<dbReference type="PANTHER" id="PTHR15462:SF8">
    <property type="entry name" value="SERINE PROTEASE"/>
    <property type="match status" value="1"/>
</dbReference>
<dbReference type="GO" id="GO:0006508">
    <property type="term" value="P:proteolysis"/>
    <property type="evidence" value="ECO:0007669"/>
    <property type="project" value="InterPro"/>
</dbReference>
<dbReference type="InterPro" id="IPR050966">
    <property type="entry name" value="Glutamyl_endopeptidase"/>
</dbReference>
<dbReference type="PROSITE" id="PS00134">
    <property type="entry name" value="TRYPSIN_HIS"/>
    <property type="match status" value="1"/>
</dbReference>
<dbReference type="AlphaFoldDB" id="A0A0U0WBS8"/>
<keyword evidence="1" id="KW-0732">Signal</keyword>
<dbReference type="PROSITE" id="PS51257">
    <property type="entry name" value="PROKAR_LIPOPROTEIN"/>
    <property type="match status" value="1"/>
</dbReference>
<feature type="region of interest" description="Disordered" evidence="2">
    <location>
        <begin position="25"/>
        <end position="54"/>
    </location>
</feature>
<dbReference type="InterPro" id="IPR043504">
    <property type="entry name" value="Peptidase_S1_PA_chymotrypsin"/>
</dbReference>
<dbReference type="PANTHER" id="PTHR15462">
    <property type="entry name" value="SERINE PROTEASE"/>
    <property type="match status" value="1"/>
</dbReference>
<evidence type="ECO:0000313" key="4">
    <source>
        <dbReference type="Proteomes" id="UP000198875"/>
    </source>
</evidence>
<dbReference type="EMBL" id="CSTD01000004">
    <property type="protein sequence ID" value="CPR12450.1"/>
    <property type="molecule type" value="Genomic_DNA"/>
</dbReference>
<evidence type="ECO:0000313" key="3">
    <source>
        <dbReference type="EMBL" id="CPR12450.1"/>
    </source>
</evidence>
<dbReference type="RefSeq" id="WP_085181278.1">
    <property type="nucleotide sequence ID" value="NZ_CSTD01000004.1"/>
</dbReference>
<protein>
    <submittedName>
        <fullName evidence="3">Trypsin</fullName>
    </submittedName>
</protein>
<dbReference type="OrthoDB" id="3507155at2"/>
<organism evidence="3 4">
    <name type="scientific">Mycobacterium bohemicum DSM 44277</name>
    <dbReference type="NCBI Taxonomy" id="1236609"/>
    <lineage>
        <taxon>Bacteria</taxon>
        <taxon>Bacillati</taxon>
        <taxon>Actinomycetota</taxon>
        <taxon>Actinomycetes</taxon>
        <taxon>Mycobacteriales</taxon>
        <taxon>Mycobacteriaceae</taxon>
        <taxon>Mycobacterium</taxon>
    </lineage>
</organism>
<gene>
    <name evidence="3" type="ORF">BN971_03749</name>
</gene>
<dbReference type="InterPro" id="IPR009003">
    <property type="entry name" value="Peptidase_S1_PA"/>
</dbReference>